<feature type="transmembrane region" description="Helical" evidence="6">
    <location>
        <begin position="42"/>
        <end position="62"/>
    </location>
</feature>
<accession>A0A8J6JHR2</accession>
<feature type="transmembrane region" description="Helical" evidence="6">
    <location>
        <begin position="403"/>
        <end position="421"/>
    </location>
</feature>
<name>A0A8J6JHR2_9FIRM</name>
<evidence type="ECO:0000256" key="2">
    <source>
        <dbReference type="ARBA" id="ARBA00022475"/>
    </source>
</evidence>
<dbReference type="InterPro" id="IPR050367">
    <property type="entry name" value="APC_superfamily"/>
</dbReference>
<dbReference type="AlphaFoldDB" id="A0A8J6JHR2"/>
<evidence type="ECO:0000256" key="3">
    <source>
        <dbReference type="ARBA" id="ARBA00022692"/>
    </source>
</evidence>
<feature type="transmembrane region" description="Helical" evidence="6">
    <location>
        <begin position="12"/>
        <end position="30"/>
    </location>
</feature>
<keyword evidence="5 6" id="KW-0472">Membrane</keyword>
<organism evidence="7 8">
    <name type="scientific">Lawsonibacter hominis</name>
    <dbReference type="NCBI Taxonomy" id="2763053"/>
    <lineage>
        <taxon>Bacteria</taxon>
        <taxon>Bacillati</taxon>
        <taxon>Bacillota</taxon>
        <taxon>Clostridia</taxon>
        <taxon>Eubacteriales</taxon>
        <taxon>Oscillospiraceae</taxon>
        <taxon>Lawsonibacter</taxon>
    </lineage>
</organism>
<dbReference type="PANTHER" id="PTHR42770:SF7">
    <property type="entry name" value="MEMBRANE PROTEIN"/>
    <property type="match status" value="1"/>
</dbReference>
<dbReference type="Gene3D" id="1.20.1740.10">
    <property type="entry name" value="Amino acid/polyamine transporter I"/>
    <property type="match status" value="1"/>
</dbReference>
<keyword evidence="8" id="KW-1185">Reference proteome</keyword>
<dbReference type="Proteomes" id="UP000661435">
    <property type="component" value="Unassembled WGS sequence"/>
</dbReference>
<dbReference type="GO" id="GO:0022857">
    <property type="term" value="F:transmembrane transporter activity"/>
    <property type="evidence" value="ECO:0007669"/>
    <property type="project" value="InterPro"/>
</dbReference>
<protein>
    <submittedName>
        <fullName evidence="7">APC family permease</fullName>
    </submittedName>
</protein>
<reference evidence="7" key="1">
    <citation type="submission" date="2020-08" db="EMBL/GenBank/DDBJ databases">
        <title>Genome public.</title>
        <authorList>
            <person name="Liu C."/>
            <person name="Sun Q."/>
        </authorList>
    </citation>
    <scope>NUCLEOTIDE SEQUENCE</scope>
    <source>
        <strain evidence="7">NSJ-51</strain>
    </source>
</reference>
<sequence>MEKTGGKSISFFGLVAMGIGCMLGTSWLLLTGTWLETAGGPLNLAVAFALCIVIELPFAFAYMEAIPMLPLPGGEVVYSYAAFGSRGGFAVGWAGILMNTIVFCWVDLAAISLLDELFPVLKRTGVLYRVGDFPVTLPNVIIQLALAGAILYIQLRGANVCASLAKIATVVLLSMCLVGLVICFAHFDPAVYASDGGLEFDFGGSASLLSLLVFSVAGWETVSKAAADATGPAARKAGAALITCLLLVTGILCLVSTAVAGNLPWRETMGHTAAFADVLVGITGIPAVRILFLITAFVGAVGVMNSTLYSSARMLYGLSCFALVSRKFSVLHPQYATPARCVYFTAAFVVLTPFTGKLFFLPFINVASLTTIVMWVMSFAAVLRLRKTRPDLERPVRMPGGRLTVAFGTIASVFLAGNILLPMSPGALGGLEYLLSALLAALGMVLYRLRDRSLSAAEREALIFGGRLSRTKGETQDETDGTAV</sequence>
<dbReference type="PIRSF" id="PIRSF006060">
    <property type="entry name" value="AA_transporter"/>
    <property type="match status" value="1"/>
</dbReference>
<keyword evidence="4 6" id="KW-1133">Transmembrane helix</keyword>
<feature type="transmembrane region" description="Helical" evidence="6">
    <location>
        <begin position="433"/>
        <end position="449"/>
    </location>
</feature>
<feature type="transmembrane region" description="Helical" evidence="6">
    <location>
        <begin position="279"/>
        <end position="304"/>
    </location>
</feature>
<proteinExistence type="predicted"/>
<dbReference type="EMBL" id="JACOPP010000034">
    <property type="protein sequence ID" value="MBC5735040.1"/>
    <property type="molecule type" value="Genomic_DNA"/>
</dbReference>
<dbReference type="RefSeq" id="WP_186908830.1">
    <property type="nucleotide sequence ID" value="NZ_JACOPP010000034.1"/>
</dbReference>
<evidence type="ECO:0000256" key="4">
    <source>
        <dbReference type="ARBA" id="ARBA00022989"/>
    </source>
</evidence>
<comment type="subcellular location">
    <subcellularLocation>
        <location evidence="1">Cell membrane</location>
        <topology evidence="1">Multi-pass membrane protein</topology>
    </subcellularLocation>
</comment>
<feature type="transmembrane region" description="Helical" evidence="6">
    <location>
        <begin position="335"/>
        <end position="354"/>
    </location>
</feature>
<evidence type="ECO:0000256" key="1">
    <source>
        <dbReference type="ARBA" id="ARBA00004651"/>
    </source>
</evidence>
<dbReference type="PANTHER" id="PTHR42770">
    <property type="entry name" value="AMINO ACID TRANSPORTER-RELATED"/>
    <property type="match status" value="1"/>
</dbReference>
<evidence type="ECO:0000256" key="5">
    <source>
        <dbReference type="ARBA" id="ARBA00023136"/>
    </source>
</evidence>
<feature type="transmembrane region" description="Helical" evidence="6">
    <location>
        <begin position="360"/>
        <end position="383"/>
    </location>
</feature>
<keyword evidence="3 6" id="KW-0812">Transmembrane</keyword>
<evidence type="ECO:0000256" key="6">
    <source>
        <dbReference type="SAM" id="Phobius"/>
    </source>
</evidence>
<comment type="caution">
    <text evidence="7">The sequence shown here is derived from an EMBL/GenBank/DDBJ whole genome shotgun (WGS) entry which is preliminary data.</text>
</comment>
<evidence type="ECO:0000313" key="7">
    <source>
        <dbReference type="EMBL" id="MBC5735040.1"/>
    </source>
</evidence>
<dbReference type="PROSITE" id="PS51257">
    <property type="entry name" value="PROKAR_LIPOPROTEIN"/>
    <property type="match status" value="1"/>
</dbReference>
<evidence type="ECO:0000313" key="8">
    <source>
        <dbReference type="Proteomes" id="UP000661435"/>
    </source>
</evidence>
<gene>
    <name evidence="7" type="ORF">H8S57_15085</name>
</gene>
<feature type="transmembrane region" description="Helical" evidence="6">
    <location>
        <begin position="89"/>
        <end position="113"/>
    </location>
</feature>
<dbReference type="Pfam" id="PF13520">
    <property type="entry name" value="AA_permease_2"/>
    <property type="match status" value="1"/>
</dbReference>
<keyword evidence="2" id="KW-1003">Cell membrane</keyword>
<feature type="transmembrane region" description="Helical" evidence="6">
    <location>
        <begin position="239"/>
        <end position="259"/>
    </location>
</feature>
<dbReference type="GO" id="GO:0005886">
    <property type="term" value="C:plasma membrane"/>
    <property type="evidence" value="ECO:0007669"/>
    <property type="project" value="UniProtKB-SubCell"/>
</dbReference>
<feature type="transmembrane region" description="Helical" evidence="6">
    <location>
        <begin position="207"/>
        <end position="227"/>
    </location>
</feature>
<dbReference type="InterPro" id="IPR002293">
    <property type="entry name" value="AA/rel_permease1"/>
</dbReference>
<feature type="transmembrane region" description="Helical" evidence="6">
    <location>
        <begin position="133"/>
        <end position="155"/>
    </location>
</feature>
<feature type="transmembrane region" description="Helical" evidence="6">
    <location>
        <begin position="167"/>
        <end position="187"/>
    </location>
</feature>